<dbReference type="GO" id="GO:0009035">
    <property type="term" value="F:type I site-specific deoxyribonuclease activity"/>
    <property type="evidence" value="ECO:0007669"/>
    <property type="project" value="UniProtKB-EC"/>
</dbReference>
<dbReference type="CDD" id="cd17260">
    <property type="entry name" value="RMtype1_S_EcoEI-TRD1-CR1_like"/>
    <property type="match status" value="1"/>
</dbReference>
<keyword evidence="2" id="KW-0680">Restriction system</keyword>
<reference evidence="5" key="1">
    <citation type="submission" date="2020-01" db="EMBL/GenBank/DDBJ databases">
        <authorList>
            <person name="Meier V. D."/>
            <person name="Meier V D."/>
        </authorList>
    </citation>
    <scope>NUCLEOTIDE SEQUENCE</scope>
    <source>
        <strain evidence="5">HLG_WM_MAG_09</strain>
    </source>
</reference>
<evidence type="ECO:0000256" key="1">
    <source>
        <dbReference type="ARBA" id="ARBA00010923"/>
    </source>
</evidence>
<dbReference type="PANTHER" id="PTHR30408">
    <property type="entry name" value="TYPE-1 RESTRICTION ENZYME ECOKI SPECIFICITY PROTEIN"/>
    <property type="match status" value="1"/>
</dbReference>
<dbReference type="InterPro" id="IPR044946">
    <property type="entry name" value="Restrct_endonuc_typeI_TRD_sf"/>
</dbReference>
<organism evidence="5">
    <name type="scientific">uncultured Thiotrichaceae bacterium</name>
    <dbReference type="NCBI Taxonomy" id="298394"/>
    <lineage>
        <taxon>Bacteria</taxon>
        <taxon>Pseudomonadati</taxon>
        <taxon>Pseudomonadota</taxon>
        <taxon>Gammaproteobacteria</taxon>
        <taxon>Thiotrichales</taxon>
        <taxon>Thiotrichaceae</taxon>
        <taxon>environmental samples</taxon>
    </lineage>
</organism>
<comment type="similarity">
    <text evidence="1">Belongs to the type-I restriction system S methylase family.</text>
</comment>
<dbReference type="SUPFAM" id="SSF116734">
    <property type="entry name" value="DNA methylase specificity domain"/>
    <property type="match status" value="2"/>
</dbReference>
<gene>
    <name evidence="5" type="ORF">HELGO_WM16617</name>
</gene>
<sequence length="458" mass="51114">MESEWQKTTLKSLGVSLIDCVHKTPPAAEQGIPYIAIPQLKEGMIDFSAKPRLISYEHYLEWTKKASPEANDIVLSRRCNPGETAYVPAGTTFALGQNLVLLRSDGKDLFPPFLRWLVRGYEWWGEVDKYLNAGAVFDSLRCADIPKFELSIPPIHEQKAIAHILGSLDDKIELNRQINTTLESMAQTLFKSWFVDFNPVLDNALAAGNPIPDTLAERAATRKALGDVRKSLPEDIRQLFPAAFVWTEEAGWIPEGWKVIPTSGALIINPKTTLKKGETASFVDMKALPTSGFAISNIIQKKYSGGAKFKNHDVLFARITPCLENGKTGVVDFLRLNEVGFGSTEFIVMRGKAEIKMPFIACLARNETFRQHAIQHMVGSSGRQRVQNACFDSFHLCLPSTEKIMETFNGLTQSSFDRMTKAQSESNNLEKLRDTLLPKLLSGELRIPEAEKLVEEAL</sequence>
<evidence type="ECO:0000256" key="2">
    <source>
        <dbReference type="ARBA" id="ARBA00022747"/>
    </source>
</evidence>
<dbReference type="GO" id="GO:0009307">
    <property type="term" value="P:DNA restriction-modification system"/>
    <property type="evidence" value="ECO:0007669"/>
    <property type="project" value="UniProtKB-KW"/>
</dbReference>
<protein>
    <submittedName>
        <fullName evidence="5">Type I restriction-modification system, specificity subunit S (EC)</fullName>
        <ecNumber evidence="5">3.1.21.3</ecNumber>
    </submittedName>
</protein>
<dbReference type="InterPro" id="IPR000055">
    <property type="entry name" value="Restrct_endonuc_typeI_TRD"/>
</dbReference>
<feature type="domain" description="Type I restriction modification DNA specificity" evidence="4">
    <location>
        <begin position="4"/>
        <end position="183"/>
    </location>
</feature>
<keyword evidence="3" id="KW-0238">DNA-binding</keyword>
<proteinExistence type="inferred from homology"/>
<dbReference type="InterPro" id="IPR052021">
    <property type="entry name" value="Type-I_RS_S_subunit"/>
</dbReference>
<evidence type="ECO:0000313" key="5">
    <source>
        <dbReference type="EMBL" id="CAA6823299.1"/>
    </source>
</evidence>
<evidence type="ECO:0000256" key="3">
    <source>
        <dbReference type="ARBA" id="ARBA00023125"/>
    </source>
</evidence>
<keyword evidence="5" id="KW-0378">Hydrolase</keyword>
<dbReference type="Gene3D" id="3.90.220.20">
    <property type="entry name" value="DNA methylase specificity domains"/>
    <property type="match status" value="2"/>
</dbReference>
<dbReference type="Pfam" id="PF01420">
    <property type="entry name" value="Methylase_S"/>
    <property type="match status" value="1"/>
</dbReference>
<dbReference type="PANTHER" id="PTHR30408:SF13">
    <property type="entry name" value="TYPE I RESTRICTION ENZYME HINDI SPECIFICITY SUBUNIT"/>
    <property type="match status" value="1"/>
</dbReference>
<dbReference type="EMBL" id="CACVAT010000375">
    <property type="protein sequence ID" value="CAA6823299.1"/>
    <property type="molecule type" value="Genomic_DNA"/>
</dbReference>
<accession>A0A6S6U9F1</accession>
<evidence type="ECO:0000259" key="4">
    <source>
        <dbReference type="Pfam" id="PF01420"/>
    </source>
</evidence>
<dbReference type="GO" id="GO:0003677">
    <property type="term" value="F:DNA binding"/>
    <property type="evidence" value="ECO:0007669"/>
    <property type="project" value="UniProtKB-KW"/>
</dbReference>
<dbReference type="AlphaFoldDB" id="A0A6S6U9F1"/>
<dbReference type="EC" id="3.1.21.3" evidence="5"/>
<name>A0A6S6U9F1_9GAMM</name>